<protein>
    <submittedName>
        <fullName evidence="2">GNAT family N-acetyltransferase</fullName>
    </submittedName>
</protein>
<dbReference type="EMBL" id="JAASUB010000002">
    <property type="protein sequence ID" value="MBC1508702.1"/>
    <property type="molecule type" value="Genomic_DNA"/>
</dbReference>
<sequence>MAFQIKELPFEEVGAKVAEGLLDHKERLGYDIPKSDMIPVSFAILNDALEMVGGVTAKISYGELHISLLSVDKKVQGHGLGTALMNKIETYAKMHHCHHITVTTFSYQAPEFYKKCGYTELGRVQDFPLKGVEKYYFVKYL</sequence>
<organism evidence="2 4">
    <name type="scientific">Listeria immobilis</name>
    <dbReference type="NCBI Taxonomy" id="2713502"/>
    <lineage>
        <taxon>Bacteria</taxon>
        <taxon>Bacillati</taxon>
        <taxon>Bacillota</taxon>
        <taxon>Bacilli</taxon>
        <taxon>Bacillales</taxon>
        <taxon>Listeriaceae</taxon>
        <taxon>Listeria</taxon>
    </lineage>
</organism>
<dbReference type="EMBL" id="JAASTW010000008">
    <property type="protein sequence ID" value="MBC1488944.1"/>
    <property type="molecule type" value="Genomic_DNA"/>
</dbReference>
<keyword evidence="5" id="KW-1185">Reference proteome</keyword>
<dbReference type="InterPro" id="IPR016181">
    <property type="entry name" value="Acyl_CoA_acyltransferase"/>
</dbReference>
<comment type="caution">
    <text evidence="2">The sequence shown here is derived from an EMBL/GenBank/DDBJ whole genome shotgun (WGS) entry which is preliminary data.</text>
</comment>
<dbReference type="Proteomes" id="UP000561617">
    <property type="component" value="Unassembled WGS sequence"/>
</dbReference>
<reference evidence="4 5" key="1">
    <citation type="submission" date="2020-03" db="EMBL/GenBank/DDBJ databases">
        <title>Soil Listeria distribution.</title>
        <authorList>
            <person name="Liao J."/>
            <person name="Wiedmann M."/>
        </authorList>
    </citation>
    <scope>NUCLEOTIDE SEQUENCE [LARGE SCALE GENOMIC DNA]</scope>
    <source>
        <strain evidence="3 5">FSL L7-1515</strain>
        <strain evidence="2 4">FSL L7-1554</strain>
    </source>
</reference>
<dbReference type="InterPro" id="IPR000182">
    <property type="entry name" value="GNAT_dom"/>
</dbReference>
<evidence type="ECO:0000313" key="2">
    <source>
        <dbReference type="EMBL" id="MBC1488944.1"/>
    </source>
</evidence>
<dbReference type="GO" id="GO:0016747">
    <property type="term" value="F:acyltransferase activity, transferring groups other than amino-acyl groups"/>
    <property type="evidence" value="ECO:0007669"/>
    <property type="project" value="InterPro"/>
</dbReference>
<feature type="domain" description="N-acetyltransferase" evidence="1">
    <location>
        <begin position="1"/>
        <end position="141"/>
    </location>
</feature>
<proteinExistence type="predicted"/>
<evidence type="ECO:0000313" key="5">
    <source>
        <dbReference type="Proteomes" id="UP000587800"/>
    </source>
</evidence>
<dbReference type="Gene3D" id="3.40.630.30">
    <property type="match status" value="1"/>
</dbReference>
<evidence type="ECO:0000313" key="3">
    <source>
        <dbReference type="EMBL" id="MBC1508702.1"/>
    </source>
</evidence>
<dbReference type="RefSeq" id="WP_185345937.1">
    <property type="nucleotide sequence ID" value="NZ_JAASTU010000008.1"/>
</dbReference>
<evidence type="ECO:0000259" key="1">
    <source>
        <dbReference type="PROSITE" id="PS51186"/>
    </source>
</evidence>
<dbReference type="CDD" id="cd04301">
    <property type="entry name" value="NAT_SF"/>
    <property type="match status" value="1"/>
</dbReference>
<dbReference type="SUPFAM" id="SSF55729">
    <property type="entry name" value="Acyl-CoA N-acyltransferases (Nat)"/>
    <property type="match status" value="1"/>
</dbReference>
<evidence type="ECO:0000313" key="4">
    <source>
        <dbReference type="Proteomes" id="UP000561617"/>
    </source>
</evidence>
<dbReference type="PROSITE" id="PS51186">
    <property type="entry name" value="GNAT"/>
    <property type="match status" value="1"/>
</dbReference>
<accession>A0A7X1C941</accession>
<dbReference type="Proteomes" id="UP000587800">
    <property type="component" value="Unassembled WGS sequence"/>
</dbReference>
<name>A0A7X1C941_9LIST</name>
<gene>
    <name evidence="2" type="ORF">HCJ38_07965</name>
    <name evidence="3" type="ORF">HCJ59_02100</name>
</gene>
<keyword evidence="2" id="KW-0808">Transferase</keyword>
<dbReference type="Pfam" id="PF13673">
    <property type="entry name" value="Acetyltransf_10"/>
    <property type="match status" value="1"/>
</dbReference>
<dbReference type="AlphaFoldDB" id="A0A7X1C941"/>